<evidence type="ECO:0000313" key="2">
    <source>
        <dbReference type="EMBL" id="HIS73754.1"/>
    </source>
</evidence>
<organism evidence="2 3">
    <name type="scientific">Candidatus Galligastranaerophilus intestinavium</name>
    <dbReference type="NCBI Taxonomy" id="2840836"/>
    <lineage>
        <taxon>Bacteria</taxon>
        <taxon>Candidatus Galligastranaerophilus</taxon>
    </lineage>
</organism>
<gene>
    <name evidence="2" type="ORF">IAA86_01880</name>
</gene>
<dbReference type="Proteomes" id="UP000886865">
    <property type="component" value="Unassembled WGS sequence"/>
</dbReference>
<dbReference type="CDD" id="cd22231">
    <property type="entry name" value="RHH_NikR_HicB-like"/>
    <property type="match status" value="1"/>
</dbReference>
<comment type="caution">
    <text evidence="2">The sequence shown here is derived from an EMBL/GenBank/DDBJ whole genome shotgun (WGS) entry which is preliminary data.</text>
</comment>
<accession>A0A9D1FHT6</accession>
<proteinExistence type="predicted"/>
<reference evidence="2" key="2">
    <citation type="journal article" date="2021" name="PeerJ">
        <title>Extensive microbial diversity within the chicken gut microbiome revealed by metagenomics and culture.</title>
        <authorList>
            <person name="Gilroy R."/>
            <person name="Ravi A."/>
            <person name="Getino M."/>
            <person name="Pursley I."/>
            <person name="Horton D.L."/>
            <person name="Alikhan N.F."/>
            <person name="Baker D."/>
            <person name="Gharbi K."/>
            <person name="Hall N."/>
            <person name="Watson M."/>
            <person name="Adriaenssens E.M."/>
            <person name="Foster-Nyarko E."/>
            <person name="Jarju S."/>
            <person name="Secka A."/>
            <person name="Antonio M."/>
            <person name="Oren A."/>
            <person name="Chaudhuri R.R."/>
            <person name="La Ragione R."/>
            <person name="Hildebrand F."/>
            <person name="Pallen M.J."/>
        </authorList>
    </citation>
    <scope>NUCLEOTIDE SEQUENCE</scope>
    <source>
        <strain evidence="2">CHK152-2871</strain>
    </source>
</reference>
<dbReference type="InterPro" id="IPR010985">
    <property type="entry name" value="Ribbon_hlx_hlx"/>
</dbReference>
<name>A0A9D1FHT6_9BACT</name>
<evidence type="ECO:0000313" key="3">
    <source>
        <dbReference type="Proteomes" id="UP000886865"/>
    </source>
</evidence>
<dbReference type="AlphaFoldDB" id="A0A9D1FHT6"/>
<dbReference type="EMBL" id="DVJQ01000017">
    <property type="protein sequence ID" value="HIS73754.1"/>
    <property type="molecule type" value="Genomic_DNA"/>
</dbReference>
<dbReference type="Gene3D" id="1.10.1220.10">
    <property type="entry name" value="Met repressor-like"/>
    <property type="match status" value="1"/>
</dbReference>
<dbReference type="InterPro" id="IPR002145">
    <property type="entry name" value="CopG"/>
</dbReference>
<dbReference type="SUPFAM" id="SSF47598">
    <property type="entry name" value="Ribbon-helix-helix"/>
    <property type="match status" value="1"/>
</dbReference>
<sequence>MARILISMPDDFLKSVDALADNERRTRSELIREALRTYIRRSNSLNSKKAVNNAKVLDELLD</sequence>
<reference evidence="2" key="1">
    <citation type="submission" date="2020-10" db="EMBL/GenBank/DDBJ databases">
        <authorList>
            <person name="Gilroy R."/>
        </authorList>
    </citation>
    <scope>NUCLEOTIDE SEQUENCE</scope>
    <source>
        <strain evidence="2">CHK152-2871</strain>
    </source>
</reference>
<dbReference type="Pfam" id="PF01402">
    <property type="entry name" value="RHH_1"/>
    <property type="match status" value="1"/>
</dbReference>
<dbReference type="InterPro" id="IPR013321">
    <property type="entry name" value="Arc_rbn_hlx_hlx"/>
</dbReference>
<protein>
    <submittedName>
        <fullName evidence="2">Ribbon-helix-helix protein, CopG family</fullName>
    </submittedName>
</protein>
<dbReference type="GO" id="GO:0006355">
    <property type="term" value="P:regulation of DNA-templated transcription"/>
    <property type="evidence" value="ECO:0007669"/>
    <property type="project" value="InterPro"/>
</dbReference>
<feature type="domain" description="Ribbon-helix-helix protein CopG" evidence="1">
    <location>
        <begin position="3"/>
        <end position="41"/>
    </location>
</feature>
<evidence type="ECO:0000259" key="1">
    <source>
        <dbReference type="Pfam" id="PF01402"/>
    </source>
</evidence>